<reference evidence="2 3" key="1">
    <citation type="journal article" date="2018" name="Front. Plant Sci.">
        <title>Red Clover (Trifolium pratense) and Zigzag Clover (T. medium) - A Picture of Genomic Similarities and Differences.</title>
        <authorList>
            <person name="Dluhosova J."/>
            <person name="Istvanek J."/>
            <person name="Nedelnik J."/>
            <person name="Repkova J."/>
        </authorList>
    </citation>
    <scope>NUCLEOTIDE SEQUENCE [LARGE SCALE GENOMIC DNA]</scope>
    <source>
        <strain evidence="3">cv. 10/8</strain>
        <tissue evidence="2">Leaf</tissue>
    </source>
</reference>
<organism evidence="2 3">
    <name type="scientific">Trifolium medium</name>
    <dbReference type="NCBI Taxonomy" id="97028"/>
    <lineage>
        <taxon>Eukaryota</taxon>
        <taxon>Viridiplantae</taxon>
        <taxon>Streptophyta</taxon>
        <taxon>Embryophyta</taxon>
        <taxon>Tracheophyta</taxon>
        <taxon>Spermatophyta</taxon>
        <taxon>Magnoliopsida</taxon>
        <taxon>eudicotyledons</taxon>
        <taxon>Gunneridae</taxon>
        <taxon>Pentapetalae</taxon>
        <taxon>rosids</taxon>
        <taxon>fabids</taxon>
        <taxon>Fabales</taxon>
        <taxon>Fabaceae</taxon>
        <taxon>Papilionoideae</taxon>
        <taxon>50 kb inversion clade</taxon>
        <taxon>NPAAA clade</taxon>
        <taxon>Hologalegina</taxon>
        <taxon>IRL clade</taxon>
        <taxon>Trifolieae</taxon>
        <taxon>Trifolium</taxon>
    </lineage>
</organism>
<comment type="caution">
    <text evidence="2">The sequence shown here is derived from an EMBL/GenBank/DDBJ whole genome shotgun (WGS) entry which is preliminary data.</text>
</comment>
<feature type="compositionally biased region" description="Acidic residues" evidence="1">
    <location>
        <begin position="1"/>
        <end position="12"/>
    </location>
</feature>
<name>A0A392U6L8_9FABA</name>
<keyword evidence="3" id="KW-1185">Reference proteome</keyword>
<feature type="non-terminal residue" evidence="2">
    <location>
        <position position="80"/>
    </location>
</feature>
<evidence type="ECO:0000256" key="1">
    <source>
        <dbReference type="SAM" id="MobiDB-lite"/>
    </source>
</evidence>
<dbReference type="Proteomes" id="UP000265520">
    <property type="component" value="Unassembled WGS sequence"/>
</dbReference>
<dbReference type="AlphaFoldDB" id="A0A392U6L8"/>
<protein>
    <submittedName>
        <fullName evidence="2">Uncharacterized protein</fullName>
    </submittedName>
</protein>
<evidence type="ECO:0000313" key="3">
    <source>
        <dbReference type="Proteomes" id="UP000265520"/>
    </source>
</evidence>
<feature type="non-terminal residue" evidence="2">
    <location>
        <position position="1"/>
    </location>
</feature>
<accession>A0A392U6L8</accession>
<evidence type="ECO:0000313" key="2">
    <source>
        <dbReference type="EMBL" id="MCI68437.1"/>
    </source>
</evidence>
<proteinExistence type="predicted"/>
<dbReference type="EMBL" id="LXQA010736440">
    <property type="protein sequence ID" value="MCI68437.1"/>
    <property type="molecule type" value="Genomic_DNA"/>
</dbReference>
<feature type="compositionally biased region" description="Basic and acidic residues" evidence="1">
    <location>
        <begin position="34"/>
        <end position="43"/>
    </location>
</feature>
<feature type="region of interest" description="Disordered" evidence="1">
    <location>
        <begin position="1"/>
        <end position="44"/>
    </location>
</feature>
<sequence>PVAEPQPEDIDVAEPQPGTHAPAAAEEEDGEEAVGGKKGEKLEGPSWTECVFGAADPAEFPGGPKDTSVLTSYRGHFARY</sequence>